<dbReference type="InterPro" id="IPR050123">
    <property type="entry name" value="Prok_molybdopt-oxidoreductase"/>
</dbReference>
<evidence type="ECO:0000259" key="10">
    <source>
        <dbReference type="Pfam" id="PF00384"/>
    </source>
</evidence>
<dbReference type="RefSeq" id="WP_232137814.1">
    <property type="nucleotide sequence ID" value="NZ_CP089507.1"/>
</dbReference>
<comment type="similarity">
    <text evidence="3">Belongs to the prokaryotic molybdopterin-containing oxidoreductase family.</text>
</comment>
<accession>A0ABS8UG85</accession>
<comment type="caution">
    <text evidence="12">The sequence shown here is derived from an EMBL/GenBank/DDBJ whole genome shotgun (WGS) entry which is preliminary data.</text>
</comment>
<dbReference type="CDD" id="cd02767">
    <property type="entry name" value="MopB_ydeP"/>
    <property type="match status" value="1"/>
</dbReference>
<dbReference type="SUPFAM" id="SSF53706">
    <property type="entry name" value="Formate dehydrogenase/DMSO reductase, domains 1-3"/>
    <property type="match status" value="1"/>
</dbReference>
<dbReference type="InterPro" id="IPR037951">
    <property type="entry name" value="MopB_CT_YdeP"/>
</dbReference>
<evidence type="ECO:0000256" key="4">
    <source>
        <dbReference type="ARBA" id="ARBA00022485"/>
    </source>
</evidence>
<evidence type="ECO:0000313" key="13">
    <source>
        <dbReference type="Proteomes" id="UP001430360"/>
    </source>
</evidence>
<evidence type="ECO:0000256" key="3">
    <source>
        <dbReference type="ARBA" id="ARBA00010312"/>
    </source>
</evidence>
<keyword evidence="4" id="KW-0004">4Fe-4S</keyword>
<name>A0ABS8UG85_9GAMM</name>
<evidence type="ECO:0000256" key="2">
    <source>
        <dbReference type="ARBA" id="ARBA00001966"/>
    </source>
</evidence>
<dbReference type="InterPro" id="IPR006656">
    <property type="entry name" value="Mopterin_OxRdtase"/>
</dbReference>
<reference evidence="12" key="2">
    <citation type="journal article" date="2022" name="Syst. Appl. Microbiol.">
        <title>Physiological and genomic characterisation of Luteimonas fraxinea sp. nov., a bacterial species associated with trees tolerant to ash dieback.</title>
        <authorList>
            <person name="Ulrich K."/>
            <person name="Becker R."/>
            <person name="Behrendt U."/>
            <person name="Kube M."/>
            <person name="Schneck V."/>
            <person name="Ulrich A."/>
        </authorList>
    </citation>
    <scope>NUCLEOTIDE SEQUENCE</scope>
    <source>
        <strain evidence="12">A1P009</strain>
    </source>
</reference>
<dbReference type="InterPro" id="IPR010046">
    <property type="entry name" value="Mopterin_OxRdtse_a_bac"/>
</dbReference>
<dbReference type="InterPro" id="IPR041953">
    <property type="entry name" value="YdeP_MopB"/>
</dbReference>
<evidence type="ECO:0000256" key="6">
    <source>
        <dbReference type="ARBA" id="ARBA00022723"/>
    </source>
</evidence>
<dbReference type="NCBIfam" id="TIGR01701">
    <property type="entry name" value="Fdhalpha-like"/>
    <property type="match status" value="1"/>
</dbReference>
<comment type="cofactor">
    <cofactor evidence="2">
        <name>[4Fe-4S] cluster</name>
        <dbReference type="ChEBI" id="CHEBI:49883"/>
    </cofactor>
</comment>
<feature type="domain" description="Molybdopterin oxidoreductase" evidence="10">
    <location>
        <begin position="109"/>
        <end position="485"/>
    </location>
</feature>
<dbReference type="PANTHER" id="PTHR43105">
    <property type="entry name" value="RESPIRATORY NITRATE REDUCTASE"/>
    <property type="match status" value="1"/>
</dbReference>
<evidence type="ECO:0000256" key="7">
    <source>
        <dbReference type="ARBA" id="ARBA00023002"/>
    </source>
</evidence>
<organism evidence="12 13">
    <name type="scientific">Luteimonas fraxinea</name>
    <dbReference type="NCBI Taxonomy" id="2901869"/>
    <lineage>
        <taxon>Bacteria</taxon>
        <taxon>Pseudomonadati</taxon>
        <taxon>Pseudomonadota</taxon>
        <taxon>Gammaproteobacteria</taxon>
        <taxon>Lysobacterales</taxon>
        <taxon>Lysobacteraceae</taxon>
        <taxon>Luteimonas</taxon>
    </lineage>
</organism>
<evidence type="ECO:0000256" key="1">
    <source>
        <dbReference type="ARBA" id="ARBA00001942"/>
    </source>
</evidence>
<dbReference type="Pfam" id="PF00384">
    <property type="entry name" value="Molybdopterin"/>
    <property type="match status" value="1"/>
</dbReference>
<gene>
    <name evidence="12" type="ORF">LTT95_16315</name>
</gene>
<comment type="cofactor">
    <cofactor evidence="1">
        <name>Mo-bis(molybdopterin guanine dinucleotide)</name>
        <dbReference type="ChEBI" id="CHEBI:60539"/>
    </cofactor>
</comment>
<dbReference type="SUPFAM" id="SSF50692">
    <property type="entry name" value="ADC-like"/>
    <property type="match status" value="1"/>
</dbReference>
<evidence type="ECO:0000256" key="9">
    <source>
        <dbReference type="ARBA" id="ARBA00023014"/>
    </source>
</evidence>
<keyword evidence="8" id="KW-0408">Iron</keyword>
<dbReference type="InterPro" id="IPR009010">
    <property type="entry name" value="Asp_de-COase-like_dom_sf"/>
</dbReference>
<dbReference type="CDD" id="cd02787">
    <property type="entry name" value="MopB_CT_ydeP"/>
    <property type="match status" value="1"/>
</dbReference>
<evidence type="ECO:0000256" key="8">
    <source>
        <dbReference type="ARBA" id="ARBA00023004"/>
    </source>
</evidence>
<dbReference type="InterPro" id="IPR006657">
    <property type="entry name" value="MoPterin_dinucl-bd_dom"/>
</dbReference>
<protein>
    <submittedName>
        <fullName evidence="12">FdhF/YdeP family oxidoreductase</fullName>
    </submittedName>
</protein>
<evidence type="ECO:0000259" key="11">
    <source>
        <dbReference type="Pfam" id="PF01568"/>
    </source>
</evidence>
<keyword evidence="7" id="KW-0560">Oxidoreductase</keyword>
<dbReference type="PANTHER" id="PTHR43105:SF4">
    <property type="entry name" value="PROTEIN YDEP"/>
    <property type="match status" value="1"/>
</dbReference>
<dbReference type="Pfam" id="PF01568">
    <property type="entry name" value="Molydop_binding"/>
    <property type="match status" value="1"/>
</dbReference>
<sequence length="784" mass="86185">MSNDTIRKYDGPAGGWGALKSVAKHLTEQKIAVSGAKTLLKANQPDGFDCPGCAWPDRDHTSTFEFCENGAKAVAAEATKFRAGPELFAKYTVTQLAEYSDYWLEQQGRLTTPMRYDAATDHYVPVTWDEALGLVATHLNALPSPDNAIFYTSGRTSNEAAFLYQLFVREYGTNNFPDCSNMCHESSGTALKKQIGVGKGTVSLHDFELADGIFIFGQNPGTNHPRMLGELREAAKRGAKIVSFNPLRERGLERFADPQDKLEMATYSSTKISSDYFQLKIGGDLAAVKGMIKHVLERDVEETGLGRPSLLDHAFIAEHTTGFDEFVVDVLAESWDVIIEESGLDEAQLRRAGELYLSCERVIACWGMGITQHKHSVATINVLMNLLLLRGNLGRPGAGACPVRGHSNVQGDRTMMIYEKPPVAFLDRIRDVFGFEPPREDGFDTVGAIEAMIDGRGQVFFGMGGNFAIATPDSDATARGLRSCALTAHVTTKLNRSHLIHGKDALILPCLGRTEIDIQAAGPQGVTVEDSMSMVHLSSGINPPASDTLLSEPAIVARLAHATLGARSRIDWLGVVEDYDRIRDLIAMTFDDFHDFNTRVRVPGGFRLSNTARDRKWVNPAGKAVFFACPVPTDNPIHRARRMHGTQPVFTLATTRSHDQYNTTIYGLDDRYRGVFGERRVLFSNADDIAALGMKAGDWVDLESLCEDGVRRQALRFLLVEYNIPRGCLAAYYPETNPLVPLSSFADESRTPTSKSVPVIVTPHVADVGAHMPRQRDITATIVR</sequence>
<proteinExistence type="inferred from homology"/>
<keyword evidence="13" id="KW-1185">Reference proteome</keyword>
<reference evidence="12" key="1">
    <citation type="submission" date="2021-12" db="EMBL/GenBank/DDBJ databases">
        <authorList>
            <person name="Ulrich A."/>
        </authorList>
    </citation>
    <scope>NUCLEOTIDE SEQUENCE</scope>
    <source>
        <strain evidence="12">A1P009</strain>
    </source>
</reference>
<evidence type="ECO:0000313" key="12">
    <source>
        <dbReference type="EMBL" id="MCD9098503.1"/>
    </source>
</evidence>
<dbReference type="Gene3D" id="3.40.228.10">
    <property type="entry name" value="Dimethylsulfoxide Reductase, domain 2"/>
    <property type="match status" value="1"/>
</dbReference>
<keyword evidence="6" id="KW-0479">Metal-binding</keyword>
<dbReference type="PIRSF" id="PIRSF000144">
    <property type="entry name" value="CbbBc"/>
    <property type="match status" value="1"/>
</dbReference>
<feature type="domain" description="Molybdopterin dinucleotide-binding" evidence="11">
    <location>
        <begin position="650"/>
        <end position="757"/>
    </location>
</feature>
<dbReference type="EMBL" id="JAJQKU010000006">
    <property type="protein sequence ID" value="MCD9098503.1"/>
    <property type="molecule type" value="Genomic_DNA"/>
</dbReference>
<keyword evidence="9" id="KW-0411">Iron-sulfur</keyword>
<dbReference type="Proteomes" id="UP001430360">
    <property type="component" value="Unassembled WGS sequence"/>
</dbReference>
<evidence type="ECO:0000256" key="5">
    <source>
        <dbReference type="ARBA" id="ARBA00022505"/>
    </source>
</evidence>
<keyword evidence="5" id="KW-0500">Molybdenum</keyword>